<dbReference type="PANTHER" id="PTHR13349">
    <property type="entry name" value="TRANSLATION MACHINERY-ASSOCIATED PROTEIN 16"/>
    <property type="match status" value="1"/>
</dbReference>
<dbReference type="GO" id="GO:0005634">
    <property type="term" value="C:nucleus"/>
    <property type="evidence" value="ECO:0007669"/>
    <property type="project" value="TreeGrafter"/>
</dbReference>
<dbReference type="Gene3D" id="1.20.1440.170">
    <property type="entry name" value="Translation machinery-associated protein 16-like"/>
    <property type="match status" value="1"/>
</dbReference>
<dbReference type="PANTHER" id="PTHR13349:SF2">
    <property type="entry name" value="TRANSLATION MACHINERY-ASSOCIATED PROTEIN 16"/>
    <property type="match status" value="1"/>
</dbReference>
<sequence length="258" mass="29322">MAEKGTFAGKIVSHDEQQPCIGNSIAKVNKERAVKENTSSKEPVSTREKIKLVHHMKQNLTGEKFLWFRDHLVPDVLKYTPELILNIIELYLARFKEELEQIRLKHSVGNRKNRQHASREDIIRLTLLREEEEFNTCGLEIPDVTVPKQLEMLRNWNGELRLLQNFKLKRFNRKSLQHLASCSKNNQEASCSKNNQEELVTDDDIAAMNAVSVETPVAQITESDPQNVGKADISEGAVSLASRKLEGTDDDCMDVGSE</sequence>
<dbReference type="FunFam" id="1.20.1440.170:FF:000001">
    <property type="entry name" value="Translation machinery-associated 16 homolog"/>
    <property type="match status" value="1"/>
</dbReference>
<comment type="similarity">
    <text evidence="1">Belongs to the TMA16 family.</text>
</comment>
<evidence type="ECO:0000256" key="1">
    <source>
        <dbReference type="ARBA" id="ARBA00034127"/>
    </source>
</evidence>
<dbReference type="InterPro" id="IPR021346">
    <property type="entry name" value="Tma16"/>
</dbReference>
<accession>A0A6L2PQ52</accession>
<dbReference type="InParanoid" id="A0A6L2PQ52"/>
<keyword evidence="3" id="KW-1185">Reference proteome</keyword>
<gene>
    <name evidence="2" type="ORF">Cfor_08544</name>
</gene>
<dbReference type="EMBL" id="BLKM01011093">
    <property type="protein sequence ID" value="GFG32037.1"/>
    <property type="molecule type" value="Genomic_DNA"/>
</dbReference>
<name>A0A6L2PQ52_COPFO</name>
<protein>
    <recommendedName>
        <fullName evidence="4">Translation machinery-associated protein 16</fullName>
    </recommendedName>
</protein>
<reference evidence="3" key="1">
    <citation type="submission" date="2020-01" db="EMBL/GenBank/DDBJ databases">
        <title>Draft genome sequence of the Termite Coptotermes fromosanus.</title>
        <authorList>
            <person name="Itakura S."/>
            <person name="Yosikawa Y."/>
            <person name="Umezawa K."/>
        </authorList>
    </citation>
    <scope>NUCLEOTIDE SEQUENCE [LARGE SCALE GENOMIC DNA]</scope>
</reference>
<dbReference type="OrthoDB" id="270284at2759"/>
<dbReference type="AlphaFoldDB" id="A0A6L2PQ52"/>
<evidence type="ECO:0000313" key="3">
    <source>
        <dbReference type="Proteomes" id="UP000502823"/>
    </source>
</evidence>
<proteinExistence type="inferred from homology"/>
<evidence type="ECO:0000313" key="2">
    <source>
        <dbReference type="EMBL" id="GFG32037.1"/>
    </source>
</evidence>
<organism evidence="2 3">
    <name type="scientific">Coptotermes formosanus</name>
    <name type="common">Formosan subterranean termite</name>
    <dbReference type="NCBI Taxonomy" id="36987"/>
    <lineage>
        <taxon>Eukaryota</taxon>
        <taxon>Metazoa</taxon>
        <taxon>Ecdysozoa</taxon>
        <taxon>Arthropoda</taxon>
        <taxon>Hexapoda</taxon>
        <taxon>Insecta</taxon>
        <taxon>Pterygota</taxon>
        <taxon>Neoptera</taxon>
        <taxon>Polyneoptera</taxon>
        <taxon>Dictyoptera</taxon>
        <taxon>Blattodea</taxon>
        <taxon>Blattoidea</taxon>
        <taxon>Termitoidae</taxon>
        <taxon>Rhinotermitidae</taxon>
        <taxon>Coptotermes</taxon>
    </lineage>
</organism>
<comment type="caution">
    <text evidence="2">The sequence shown here is derived from an EMBL/GenBank/DDBJ whole genome shotgun (WGS) entry which is preliminary data.</text>
</comment>
<dbReference type="Proteomes" id="UP000502823">
    <property type="component" value="Unassembled WGS sequence"/>
</dbReference>
<dbReference type="FunCoup" id="A0A6L2PQ52">
    <property type="interactions" value="951"/>
</dbReference>
<dbReference type="Pfam" id="PF11176">
    <property type="entry name" value="Tma16"/>
    <property type="match status" value="1"/>
</dbReference>
<evidence type="ECO:0008006" key="4">
    <source>
        <dbReference type="Google" id="ProtNLM"/>
    </source>
</evidence>
<dbReference type="InterPro" id="IPR038356">
    <property type="entry name" value="Tma16_sf"/>
</dbReference>